<accession>A0A1H5GWE7</accession>
<dbReference type="OrthoDB" id="8242831at2"/>
<gene>
    <name evidence="2" type="ORF">SAMN05444164_7261</name>
</gene>
<protein>
    <submittedName>
        <fullName evidence="2">DNA uptake protein ComE</fullName>
    </submittedName>
</protein>
<dbReference type="AlphaFoldDB" id="A0A1H5GWE7"/>
<dbReference type="InterPro" id="IPR010994">
    <property type="entry name" value="RuvA_2-like"/>
</dbReference>
<name>A0A1H5GWE7_9BRAD</name>
<evidence type="ECO:0000313" key="2">
    <source>
        <dbReference type="EMBL" id="SEE20032.1"/>
    </source>
</evidence>
<evidence type="ECO:0000313" key="3">
    <source>
        <dbReference type="Proteomes" id="UP000198992"/>
    </source>
</evidence>
<reference evidence="2 3" key="1">
    <citation type="submission" date="2016-10" db="EMBL/GenBank/DDBJ databases">
        <authorList>
            <person name="de Groot N.N."/>
        </authorList>
    </citation>
    <scope>NUCLEOTIDE SEQUENCE [LARGE SCALE GENOMIC DNA]</scope>
    <source>
        <strain evidence="2 3">MT12</strain>
    </source>
</reference>
<dbReference type="EMBL" id="FNTH01000001">
    <property type="protein sequence ID" value="SEE20032.1"/>
    <property type="molecule type" value="Genomic_DNA"/>
</dbReference>
<proteinExistence type="predicted"/>
<sequence>MLIRLVCISLGVCGVIGATAVAQTSPSMTGSPHPATATRPSISRADKINLNTAPVSELVKLPHVSVRGVTAITEARAKSKFKDWNDFVARRVVPRFVRSELKELVTF</sequence>
<dbReference type="Proteomes" id="UP000198992">
    <property type="component" value="Unassembled WGS sequence"/>
</dbReference>
<dbReference type="RefSeq" id="WP_143046864.1">
    <property type="nucleotide sequence ID" value="NZ_FNTH01000001.1"/>
</dbReference>
<feature type="signal peptide" evidence="1">
    <location>
        <begin position="1"/>
        <end position="22"/>
    </location>
</feature>
<organism evidence="2 3">
    <name type="scientific">Bradyrhizobium erythrophlei</name>
    <dbReference type="NCBI Taxonomy" id="1437360"/>
    <lineage>
        <taxon>Bacteria</taxon>
        <taxon>Pseudomonadati</taxon>
        <taxon>Pseudomonadota</taxon>
        <taxon>Alphaproteobacteria</taxon>
        <taxon>Hyphomicrobiales</taxon>
        <taxon>Nitrobacteraceae</taxon>
        <taxon>Bradyrhizobium</taxon>
    </lineage>
</organism>
<keyword evidence="1" id="KW-0732">Signal</keyword>
<evidence type="ECO:0000256" key="1">
    <source>
        <dbReference type="SAM" id="SignalP"/>
    </source>
</evidence>
<feature type="chain" id="PRO_5011439544" evidence="1">
    <location>
        <begin position="23"/>
        <end position="107"/>
    </location>
</feature>
<dbReference type="SUPFAM" id="SSF47781">
    <property type="entry name" value="RuvA domain 2-like"/>
    <property type="match status" value="1"/>
</dbReference>